<reference evidence="1 2" key="1">
    <citation type="submission" date="2022-10" db="EMBL/GenBank/DDBJ databases">
        <title>Draft genome sequence of Streptomyces sp. YSPA8.</title>
        <authorList>
            <person name="Moriuchi R."/>
            <person name="Dohra H."/>
            <person name="Yamamura H."/>
            <person name="Kodani S."/>
        </authorList>
    </citation>
    <scope>NUCLEOTIDE SEQUENCE [LARGE SCALE GENOMIC DNA]</scope>
    <source>
        <strain evidence="1 2">YSPA8</strain>
    </source>
</reference>
<gene>
    <name evidence="1" type="ORF">SYYSPA8_13935</name>
</gene>
<dbReference type="EMBL" id="BSBI01000005">
    <property type="protein sequence ID" value="GLF95406.1"/>
    <property type="molecule type" value="Genomic_DNA"/>
</dbReference>
<protein>
    <submittedName>
        <fullName evidence="1">Thioredoxin</fullName>
    </submittedName>
</protein>
<dbReference type="RefSeq" id="WP_323447473.1">
    <property type="nucleotide sequence ID" value="NZ_BSBI01000005.1"/>
</dbReference>
<name>A0ABQ5NZL4_9ACTN</name>
<accession>A0ABQ5NZL4</accession>
<proteinExistence type="predicted"/>
<sequence length="164" mass="16641">MTPEETGVRVGAALDRLPAGPHREAGEELARALMALYGDGLARLVAAVPPGVLAPALDDPAVAGLLILHDLHPEPLRVRIGRALRLAGADTVEQAACDEDGGALTLRRAAQGCGSGCGDGDTAGVESALACHAPEVTSVVWERAEPAPALLQIGSRPPAAAEAR</sequence>
<organism evidence="1 2">
    <name type="scientific">Streptomyces yaizuensis</name>
    <dbReference type="NCBI Taxonomy" id="2989713"/>
    <lineage>
        <taxon>Bacteria</taxon>
        <taxon>Bacillati</taxon>
        <taxon>Actinomycetota</taxon>
        <taxon>Actinomycetes</taxon>
        <taxon>Kitasatosporales</taxon>
        <taxon>Streptomycetaceae</taxon>
        <taxon>Streptomyces</taxon>
    </lineage>
</organism>
<evidence type="ECO:0000313" key="1">
    <source>
        <dbReference type="EMBL" id="GLF95406.1"/>
    </source>
</evidence>
<evidence type="ECO:0000313" key="2">
    <source>
        <dbReference type="Proteomes" id="UP001291653"/>
    </source>
</evidence>
<comment type="caution">
    <text evidence="1">The sequence shown here is derived from an EMBL/GenBank/DDBJ whole genome shotgun (WGS) entry which is preliminary data.</text>
</comment>
<keyword evidence="2" id="KW-1185">Reference proteome</keyword>
<dbReference type="Proteomes" id="UP001291653">
    <property type="component" value="Unassembled WGS sequence"/>
</dbReference>